<reference evidence="4" key="1">
    <citation type="submission" date="2012-12" db="EMBL/GenBank/DDBJ databases">
        <authorList>
            <person name="Hellsten U."/>
            <person name="Grimwood J."/>
            <person name="Chapman J.A."/>
            <person name="Shapiro H."/>
            <person name="Aerts A."/>
            <person name="Otillar R.P."/>
            <person name="Terry A.Y."/>
            <person name="Boore J.L."/>
            <person name="Simakov O."/>
            <person name="Marletaz F."/>
            <person name="Cho S.-J."/>
            <person name="Edsinger-Gonzales E."/>
            <person name="Havlak P."/>
            <person name="Kuo D.-H."/>
            <person name="Larsson T."/>
            <person name="Lv J."/>
            <person name="Arendt D."/>
            <person name="Savage R."/>
            <person name="Osoegawa K."/>
            <person name="de Jong P."/>
            <person name="Lindberg D.R."/>
            <person name="Seaver E.C."/>
            <person name="Weisblat D.A."/>
            <person name="Putnam N.H."/>
            <person name="Grigoriev I.V."/>
            <person name="Rokhsar D.S."/>
        </authorList>
    </citation>
    <scope>NUCLEOTIDE SEQUENCE</scope>
    <source>
        <strain evidence="4">I ESC-2004</strain>
    </source>
</reference>
<accession>R7TKQ1</accession>
<dbReference type="EMBL" id="KB309537">
    <property type="protein sequence ID" value="ELT94082.1"/>
    <property type="molecule type" value="Genomic_DNA"/>
</dbReference>
<feature type="region of interest" description="Disordered" evidence="1">
    <location>
        <begin position="66"/>
        <end position="96"/>
    </location>
</feature>
<evidence type="ECO:0000256" key="1">
    <source>
        <dbReference type="SAM" id="MobiDB-lite"/>
    </source>
</evidence>
<feature type="region of interest" description="Disordered" evidence="1">
    <location>
        <begin position="448"/>
        <end position="517"/>
    </location>
</feature>
<evidence type="ECO:0000313" key="3">
    <source>
        <dbReference type="EnsemblMetazoa" id="CapteP214055"/>
    </source>
</evidence>
<proteinExistence type="predicted"/>
<dbReference type="STRING" id="283909.R7TKQ1"/>
<dbReference type="PANTHER" id="PTHR14917">
    <property type="entry name" value="SPERMATOGENESIS-ASSOCIATED PROTEIN 7"/>
    <property type="match status" value="1"/>
</dbReference>
<feature type="compositionally biased region" description="Acidic residues" evidence="1">
    <location>
        <begin position="550"/>
        <end position="566"/>
    </location>
</feature>
<organism evidence="2">
    <name type="scientific">Capitella teleta</name>
    <name type="common">Polychaete worm</name>
    <dbReference type="NCBI Taxonomy" id="283909"/>
    <lineage>
        <taxon>Eukaryota</taxon>
        <taxon>Metazoa</taxon>
        <taxon>Spiralia</taxon>
        <taxon>Lophotrochozoa</taxon>
        <taxon>Annelida</taxon>
        <taxon>Polychaeta</taxon>
        <taxon>Sedentaria</taxon>
        <taxon>Scolecida</taxon>
        <taxon>Capitellidae</taxon>
        <taxon>Capitella</taxon>
    </lineage>
</organism>
<evidence type="ECO:0000313" key="4">
    <source>
        <dbReference type="Proteomes" id="UP000014760"/>
    </source>
</evidence>
<gene>
    <name evidence="2" type="ORF">CAPTEDRAFT_214055</name>
</gene>
<feature type="compositionally biased region" description="Low complexity" evidence="1">
    <location>
        <begin position="448"/>
        <end position="465"/>
    </location>
</feature>
<reference evidence="2 4" key="2">
    <citation type="journal article" date="2013" name="Nature">
        <title>Insights into bilaterian evolution from three spiralian genomes.</title>
        <authorList>
            <person name="Simakov O."/>
            <person name="Marletaz F."/>
            <person name="Cho S.J."/>
            <person name="Edsinger-Gonzales E."/>
            <person name="Havlak P."/>
            <person name="Hellsten U."/>
            <person name="Kuo D.H."/>
            <person name="Larsson T."/>
            <person name="Lv J."/>
            <person name="Arendt D."/>
            <person name="Savage R."/>
            <person name="Osoegawa K."/>
            <person name="de Jong P."/>
            <person name="Grimwood J."/>
            <person name="Chapman J.A."/>
            <person name="Shapiro H."/>
            <person name="Aerts A."/>
            <person name="Otillar R.P."/>
            <person name="Terry A.Y."/>
            <person name="Boore J.L."/>
            <person name="Grigoriev I.V."/>
            <person name="Lindberg D.R."/>
            <person name="Seaver E.C."/>
            <person name="Weisblat D.A."/>
            <person name="Putnam N.H."/>
            <person name="Rokhsar D.S."/>
        </authorList>
    </citation>
    <scope>NUCLEOTIDE SEQUENCE</scope>
    <source>
        <strain evidence="2 4">I ESC-2004</strain>
    </source>
</reference>
<feature type="region of interest" description="Disordered" evidence="1">
    <location>
        <begin position="182"/>
        <end position="257"/>
    </location>
</feature>
<dbReference type="OrthoDB" id="6263678at2759"/>
<dbReference type="InterPro" id="IPR029357">
    <property type="entry name" value="SPATA7"/>
</dbReference>
<protein>
    <submittedName>
        <fullName evidence="2 3">Uncharacterized protein</fullName>
    </submittedName>
</protein>
<feature type="region of interest" description="Disordered" evidence="1">
    <location>
        <begin position="547"/>
        <end position="638"/>
    </location>
</feature>
<reference evidence="3" key="3">
    <citation type="submission" date="2015-06" db="UniProtKB">
        <authorList>
            <consortium name="EnsemblMetazoa"/>
        </authorList>
    </citation>
    <scope>IDENTIFICATION</scope>
</reference>
<dbReference type="PANTHER" id="PTHR14917:SF4">
    <property type="entry name" value="SPERMATOGENESIS-ASSOCIATED 7"/>
    <property type="match status" value="1"/>
</dbReference>
<feature type="compositionally biased region" description="Basic and acidic residues" evidence="1">
    <location>
        <begin position="66"/>
        <end position="78"/>
    </location>
</feature>
<feature type="compositionally biased region" description="Basic and acidic residues" evidence="1">
    <location>
        <begin position="207"/>
        <end position="221"/>
    </location>
</feature>
<name>R7TKQ1_CAPTE</name>
<dbReference type="OMA" id="FITEHEW"/>
<feature type="compositionally biased region" description="Acidic residues" evidence="1">
    <location>
        <begin position="575"/>
        <end position="591"/>
    </location>
</feature>
<sequence>MMAQGLMDGPMKGHLGLKSSPFAPTDCKLVSQYMVVDHMASHYKKLNSAKACVDTTMPKAMVISQKMRDQKRREELRAKSARKAPSPSPMKTHYNHNYASSRATSDIDREEMMAMMHGLTVASGMDDVDYTHIASKAQKHRILDASVTDLEVNLSEDTKMNGTDMRLVDRIISDNTCSPSNYRSNKKVTSNIPLNADPESAKSLTPRSRDLMDTKSHKYTEQKPFTPRTLKSKQSSKLSQFKYYTPPKKKPTPSERAPMKVIVSRSETPATDTSMDIMMNETLMSRDFCRTPNKSGVPPLDISLDADHVKWLKDQTHRGLLRSTRSVLTRSEAGSDVGSMLLPPDALDTERVNGHTLMTLNREEEIKYLDFISDVTNDVLDRGIFTNRALKTVFESHLDKHKRELKVSKMRDMLDDLRKDLGIPVDDHETDTVGLTSMRTWSPDELATATQTIHHQQQQQEATGARASRRKDPMMTTQKMSLPTLKMCRRGSGEGKPPLPRPGSRGSRSRPGSSCSKTDLHELKEVNEEDMNGHATDILTIDHEAAKAEEQEEEIEAKMEEEDEVLGDTLKAELMDYEEEFEEEEAEDEEVPPPQPTPRKRSSVTPRSDLKETPRSNGLTQTTDSVTVSELDEDDSIF</sequence>
<dbReference type="AlphaFoldDB" id="R7TKQ1"/>
<feature type="compositionally biased region" description="Polar residues" evidence="1">
    <location>
        <begin position="615"/>
        <end position="628"/>
    </location>
</feature>
<evidence type="ECO:0000313" key="2">
    <source>
        <dbReference type="EMBL" id="ELT94082.1"/>
    </source>
</evidence>
<feature type="compositionally biased region" description="Low complexity" evidence="1">
    <location>
        <begin position="502"/>
        <end position="514"/>
    </location>
</feature>
<dbReference type="Proteomes" id="UP000014760">
    <property type="component" value="Unassembled WGS sequence"/>
</dbReference>
<dbReference type="GO" id="GO:0036064">
    <property type="term" value="C:ciliary basal body"/>
    <property type="evidence" value="ECO:0007669"/>
    <property type="project" value="TreeGrafter"/>
</dbReference>
<dbReference type="EMBL" id="AMQN01000300">
    <property type="status" value="NOT_ANNOTATED_CDS"/>
    <property type="molecule type" value="Genomic_DNA"/>
</dbReference>
<feature type="compositionally biased region" description="Polar residues" evidence="1">
    <location>
        <begin position="182"/>
        <end position="193"/>
    </location>
</feature>
<keyword evidence="4" id="KW-1185">Reference proteome</keyword>
<feature type="compositionally biased region" description="Low complexity" evidence="1">
    <location>
        <begin position="232"/>
        <end position="246"/>
    </location>
</feature>
<dbReference type="HOGENOM" id="CLU_429108_0_0_1"/>
<dbReference type="EnsemblMetazoa" id="CapteT214055">
    <property type="protein sequence ID" value="CapteP214055"/>
    <property type="gene ID" value="CapteG214055"/>
</dbReference>
<dbReference type="Pfam" id="PF15244">
    <property type="entry name" value="HSD3"/>
    <property type="match status" value="1"/>
</dbReference>
<dbReference type="GO" id="GO:0005930">
    <property type="term" value="C:axoneme"/>
    <property type="evidence" value="ECO:0007669"/>
    <property type="project" value="TreeGrafter"/>
</dbReference>
<dbReference type="GO" id="GO:0000226">
    <property type="term" value="P:microtubule cytoskeleton organization"/>
    <property type="evidence" value="ECO:0007669"/>
    <property type="project" value="TreeGrafter"/>
</dbReference>